<dbReference type="SUPFAM" id="SSF51316">
    <property type="entry name" value="Mss4-like"/>
    <property type="match status" value="1"/>
</dbReference>
<dbReference type="GO" id="GO:0005737">
    <property type="term" value="C:cytoplasm"/>
    <property type="evidence" value="ECO:0007669"/>
    <property type="project" value="TreeGrafter"/>
</dbReference>
<dbReference type="AlphaFoldDB" id="A0A448Z0B8"/>
<accession>A0A448Z0B8</accession>
<dbReference type="GO" id="GO:0033743">
    <property type="term" value="F:peptide-methionine (R)-S-oxide reductase activity"/>
    <property type="evidence" value="ECO:0007669"/>
    <property type="project" value="InterPro"/>
</dbReference>
<evidence type="ECO:0000256" key="3">
    <source>
        <dbReference type="SAM" id="MobiDB-lite"/>
    </source>
</evidence>
<protein>
    <recommendedName>
        <fullName evidence="4">MsrB domain-containing protein</fullName>
    </recommendedName>
</protein>
<evidence type="ECO:0000259" key="4">
    <source>
        <dbReference type="PROSITE" id="PS51790"/>
    </source>
</evidence>
<organism evidence="5 6">
    <name type="scientific">Pseudo-nitzschia multistriata</name>
    <dbReference type="NCBI Taxonomy" id="183589"/>
    <lineage>
        <taxon>Eukaryota</taxon>
        <taxon>Sar</taxon>
        <taxon>Stramenopiles</taxon>
        <taxon>Ochrophyta</taxon>
        <taxon>Bacillariophyta</taxon>
        <taxon>Bacillariophyceae</taxon>
        <taxon>Bacillariophycidae</taxon>
        <taxon>Bacillariales</taxon>
        <taxon>Bacillariaceae</taxon>
        <taxon>Pseudo-nitzschia</taxon>
    </lineage>
</organism>
<dbReference type="PANTHER" id="PTHR10173">
    <property type="entry name" value="METHIONINE SULFOXIDE REDUCTASE"/>
    <property type="match status" value="1"/>
</dbReference>
<dbReference type="OrthoDB" id="44061at2759"/>
<dbReference type="EMBL" id="CAACVS010000059">
    <property type="protein sequence ID" value="VEU35445.1"/>
    <property type="molecule type" value="Genomic_DNA"/>
</dbReference>
<dbReference type="InterPro" id="IPR002579">
    <property type="entry name" value="Met_Sox_Rdtase_MsrB_dom"/>
</dbReference>
<gene>
    <name evidence="5" type="ORF">PSNMU_V1.4_AUG-EV-PASAV3_0022190</name>
</gene>
<keyword evidence="6" id="KW-1185">Reference proteome</keyword>
<feature type="domain" description="MsrB" evidence="4">
    <location>
        <begin position="152"/>
        <end position="284"/>
    </location>
</feature>
<comment type="similarity">
    <text evidence="1">Belongs to the MsrB Met sulfoxide reductase family.</text>
</comment>
<name>A0A448Z0B8_9STRA</name>
<dbReference type="Gene3D" id="2.170.150.20">
    <property type="entry name" value="Peptide methionine sulfoxide reductase"/>
    <property type="match status" value="1"/>
</dbReference>
<feature type="compositionally biased region" description="Basic and acidic residues" evidence="3">
    <location>
        <begin position="86"/>
        <end position="97"/>
    </location>
</feature>
<dbReference type="GO" id="GO:0006979">
    <property type="term" value="P:response to oxidative stress"/>
    <property type="evidence" value="ECO:0007669"/>
    <property type="project" value="InterPro"/>
</dbReference>
<dbReference type="InterPro" id="IPR028427">
    <property type="entry name" value="Met_Sox_Rdtase_MsrB"/>
</dbReference>
<proteinExistence type="inferred from homology"/>
<evidence type="ECO:0000256" key="1">
    <source>
        <dbReference type="ARBA" id="ARBA00007174"/>
    </source>
</evidence>
<dbReference type="GO" id="GO:0030091">
    <property type="term" value="P:protein repair"/>
    <property type="evidence" value="ECO:0007669"/>
    <property type="project" value="InterPro"/>
</dbReference>
<reference evidence="5 6" key="1">
    <citation type="submission" date="2019-01" db="EMBL/GenBank/DDBJ databases">
        <authorList>
            <person name="Ferrante I. M."/>
        </authorList>
    </citation>
    <scope>NUCLEOTIDE SEQUENCE [LARGE SCALE GENOMIC DNA]</scope>
    <source>
        <strain evidence="5 6">B856</strain>
    </source>
</reference>
<evidence type="ECO:0000313" key="5">
    <source>
        <dbReference type="EMBL" id="VEU35445.1"/>
    </source>
</evidence>
<feature type="region of interest" description="Disordered" evidence="3">
    <location>
        <begin position="71"/>
        <end position="110"/>
    </location>
</feature>
<dbReference type="Proteomes" id="UP000291116">
    <property type="component" value="Unassembled WGS sequence"/>
</dbReference>
<dbReference type="PROSITE" id="PS51790">
    <property type="entry name" value="MSRB"/>
    <property type="match status" value="1"/>
</dbReference>
<keyword evidence="2" id="KW-0560">Oxidoreductase</keyword>
<dbReference type="Pfam" id="PF01641">
    <property type="entry name" value="SelR"/>
    <property type="match status" value="1"/>
</dbReference>
<dbReference type="PANTHER" id="PTHR10173:SF57">
    <property type="entry name" value="PEPTIDE-METHIONINE (R)-S-OXIDE REDUCTASE"/>
    <property type="match status" value="1"/>
</dbReference>
<evidence type="ECO:0000256" key="2">
    <source>
        <dbReference type="ARBA" id="ARBA00023002"/>
    </source>
</evidence>
<sequence>MVSMGKRSRNPRRSRSFFAANEPLALAMRPAVILAGVCLLLAGTGSVPSPATDGSFALAFSTPGLAARVRSSGGTLELGAATETGNGERERNGEGDAHQPPTPSTGPDRRQVLSAAASACACASGMASRPGSAVAAGPRKSRTDGYAVQHTEREWAYILSGAQYNILRRGGTERQRSSILHTFTAEDQKGIYSCAGCSEDLFESSAKFNSRTGWPSFAKALDGVEAEDLDPIRATLDGREVRCGTCGGHLGDVFNDGWVYPGTMAFSTGKRYCIDGAALVFKPSGGSEADWIYGDQPPPNKVIRYEQSMYRDA</sequence>
<dbReference type="InterPro" id="IPR011057">
    <property type="entry name" value="Mss4-like_sf"/>
</dbReference>
<evidence type="ECO:0000313" key="6">
    <source>
        <dbReference type="Proteomes" id="UP000291116"/>
    </source>
</evidence>